<reference evidence="3 4" key="1">
    <citation type="submission" date="2018-08" db="EMBL/GenBank/DDBJ databases">
        <title>Meiothermus roseus NBRC 110900 genome sequencing project.</title>
        <authorList>
            <person name="Da Costa M.S."/>
            <person name="Albuquerque L."/>
            <person name="Raposo P."/>
            <person name="Froufe H.J.C."/>
            <person name="Barroso C.S."/>
            <person name="Egas C."/>
        </authorList>
    </citation>
    <scope>NUCLEOTIDE SEQUENCE [LARGE SCALE GENOMIC DNA]</scope>
    <source>
        <strain evidence="3 4">NBRC 110900</strain>
    </source>
</reference>
<evidence type="ECO:0000259" key="2">
    <source>
        <dbReference type="Pfam" id="PF13556"/>
    </source>
</evidence>
<comment type="caution">
    <text evidence="3">The sequence shown here is derived from an EMBL/GenBank/DDBJ whole genome shotgun (WGS) entry which is preliminary data.</text>
</comment>
<dbReference type="PANTHER" id="PTHR33744:SF1">
    <property type="entry name" value="DNA-BINDING TRANSCRIPTIONAL ACTIVATOR ADER"/>
    <property type="match status" value="1"/>
</dbReference>
<sequence length="513" mass="55370">MTLAELLEHPALGLRGLGEESDASRPIQGVQVVEFPDEAEGLQPGSVALTTGLWMGRHPERQRAFAAALEGRALALGLHEGAVIPAVPQTLRQACLEARITVFTIPHATPLEAVRWAIAASLPALPAEAVQQALLGALEHSGDRGLVTRLAALSGLGVACFAPWGQLTVGVGDFDPTELWAALHHPTEREWLGEALGGWVCSLPVRAAGRTQAVLVALAPDVGALGRARSALDFARRLLAVSLPERVGVIDQERLVRGGLLRELLLEPWNPELSPARLRAFGFTGEPVALAVVEVRDPWARNRAGREQQLEFRVFQDALRRAGEEFFSAQGLPFLTGFLSEVVLLAWQSPRPREQLEGLRAALTAVAPASDTRLGLSSPHLPSDLPAAHREALLAAESVLEPRGSASWEELEPTAWVVATAPLERLRPVFDATLGAIRRHDPSGRLERTLRTHLELGRSLAQTAAHLGLHVNTVRKRLQQLEAILGDSLESATLLARLRLALLAERRLLADGR</sequence>
<dbReference type="OrthoDB" id="33973at2"/>
<accession>A0A399EQQ8</accession>
<proteinExistence type="predicted"/>
<dbReference type="InterPro" id="IPR025736">
    <property type="entry name" value="PucR_C-HTH_dom"/>
</dbReference>
<dbReference type="Proteomes" id="UP000265341">
    <property type="component" value="Unassembled WGS sequence"/>
</dbReference>
<name>A0A399EQQ8_9DEIN</name>
<dbReference type="Pfam" id="PF07905">
    <property type="entry name" value="PucR"/>
    <property type="match status" value="1"/>
</dbReference>
<organism evidence="3 4">
    <name type="scientific">Calidithermus roseus</name>
    <dbReference type="NCBI Taxonomy" id="1644118"/>
    <lineage>
        <taxon>Bacteria</taxon>
        <taxon>Thermotogati</taxon>
        <taxon>Deinococcota</taxon>
        <taxon>Deinococci</taxon>
        <taxon>Thermales</taxon>
        <taxon>Thermaceae</taxon>
        <taxon>Calidithermus</taxon>
    </lineage>
</organism>
<dbReference type="Gene3D" id="1.10.10.2840">
    <property type="entry name" value="PucR C-terminal helix-turn-helix domain"/>
    <property type="match status" value="1"/>
</dbReference>
<keyword evidence="4" id="KW-1185">Reference proteome</keyword>
<dbReference type="AlphaFoldDB" id="A0A399EQQ8"/>
<evidence type="ECO:0000313" key="4">
    <source>
        <dbReference type="Proteomes" id="UP000265341"/>
    </source>
</evidence>
<feature type="domain" description="PucR C-terminal helix-turn-helix" evidence="2">
    <location>
        <begin position="448"/>
        <end position="504"/>
    </location>
</feature>
<protein>
    <submittedName>
        <fullName evidence="3">Purine catabolism regulatory protein</fullName>
    </submittedName>
</protein>
<feature type="domain" description="Purine catabolism PurC-like" evidence="1">
    <location>
        <begin position="5"/>
        <end position="119"/>
    </location>
</feature>
<gene>
    <name evidence="3" type="primary">pucR_4</name>
    <name evidence="3" type="ORF">Mrose_02603</name>
</gene>
<evidence type="ECO:0000259" key="1">
    <source>
        <dbReference type="Pfam" id="PF07905"/>
    </source>
</evidence>
<dbReference type="InterPro" id="IPR012914">
    <property type="entry name" value="PucR_dom"/>
</dbReference>
<dbReference type="RefSeq" id="WP_119278952.1">
    <property type="nucleotide sequence ID" value="NZ_QWLA01000056.1"/>
</dbReference>
<dbReference type="Pfam" id="PF13556">
    <property type="entry name" value="HTH_30"/>
    <property type="match status" value="1"/>
</dbReference>
<dbReference type="EMBL" id="QWLA01000056">
    <property type="protein sequence ID" value="RIH84501.1"/>
    <property type="molecule type" value="Genomic_DNA"/>
</dbReference>
<dbReference type="InterPro" id="IPR051448">
    <property type="entry name" value="CdaR-like_regulators"/>
</dbReference>
<evidence type="ECO:0000313" key="3">
    <source>
        <dbReference type="EMBL" id="RIH84501.1"/>
    </source>
</evidence>
<dbReference type="PANTHER" id="PTHR33744">
    <property type="entry name" value="CARBOHYDRATE DIACID REGULATOR"/>
    <property type="match status" value="1"/>
</dbReference>
<dbReference type="InterPro" id="IPR042070">
    <property type="entry name" value="PucR_C-HTH_sf"/>
</dbReference>